<gene>
    <name evidence="1" type="ORF">NCTC13443_04868</name>
</gene>
<sequence length="100" mass="11359">MESSTTRNKVEARRIESWLHSQIAELGTTNIAKVAGVNKSTVSRWRESLLPNMSLLLAILISNRPERKVILKHEWEQKGESRSAGTLTAFRCKNEEVIAR</sequence>
<dbReference type="Proteomes" id="UP000255518">
    <property type="component" value="Unassembled WGS sequence"/>
</dbReference>
<dbReference type="AlphaFoldDB" id="A0A377V3H2"/>
<evidence type="ECO:0000313" key="1">
    <source>
        <dbReference type="EMBL" id="STT04775.1"/>
    </source>
</evidence>
<dbReference type="SUPFAM" id="SSF47413">
    <property type="entry name" value="lambda repressor-like DNA-binding domains"/>
    <property type="match status" value="1"/>
</dbReference>
<dbReference type="GO" id="GO:0006355">
    <property type="term" value="P:regulation of DNA-templated transcription"/>
    <property type="evidence" value="ECO:0007669"/>
    <property type="project" value="InterPro"/>
</dbReference>
<dbReference type="Pfam" id="PF05269">
    <property type="entry name" value="Phage_CII"/>
    <property type="match status" value="1"/>
</dbReference>
<organism evidence="1 2">
    <name type="scientific">Klebsiella pneumoniae</name>
    <dbReference type="NCBI Taxonomy" id="573"/>
    <lineage>
        <taxon>Bacteria</taxon>
        <taxon>Pseudomonadati</taxon>
        <taxon>Pseudomonadota</taxon>
        <taxon>Gammaproteobacteria</taxon>
        <taxon>Enterobacterales</taxon>
        <taxon>Enterobacteriaceae</taxon>
        <taxon>Klebsiella/Raoultella group</taxon>
        <taxon>Klebsiella</taxon>
        <taxon>Klebsiella pneumoniae complex</taxon>
    </lineage>
</organism>
<protein>
    <submittedName>
        <fullName evidence="1">Bacteriophage CII family protein</fullName>
    </submittedName>
</protein>
<accession>A0A377V3H2</accession>
<dbReference type="GO" id="GO:0003677">
    <property type="term" value="F:DNA binding"/>
    <property type="evidence" value="ECO:0007669"/>
    <property type="project" value="InterPro"/>
</dbReference>
<proteinExistence type="predicted"/>
<evidence type="ECO:0000313" key="2">
    <source>
        <dbReference type="Proteomes" id="UP000255518"/>
    </source>
</evidence>
<dbReference type="InterPro" id="IPR007933">
    <property type="entry name" value="Transcrpt_activ_CII"/>
</dbReference>
<reference evidence="1 2" key="1">
    <citation type="submission" date="2018-06" db="EMBL/GenBank/DDBJ databases">
        <authorList>
            <consortium name="Pathogen Informatics"/>
            <person name="Doyle S."/>
        </authorList>
    </citation>
    <scope>NUCLEOTIDE SEQUENCE [LARGE SCALE GENOMIC DNA]</scope>
    <source>
        <strain evidence="1 2">NCTC13443</strain>
    </source>
</reference>
<name>A0A377V3H2_KLEPN</name>
<dbReference type="InterPro" id="IPR010982">
    <property type="entry name" value="Lambda_DNA-bd_dom_sf"/>
</dbReference>
<dbReference type="Gene3D" id="1.10.260.40">
    <property type="entry name" value="lambda repressor-like DNA-binding domains"/>
    <property type="match status" value="1"/>
</dbReference>
<dbReference type="EMBL" id="UGKT01000001">
    <property type="protein sequence ID" value="STT04775.1"/>
    <property type="molecule type" value="Genomic_DNA"/>
</dbReference>